<dbReference type="GO" id="GO:0006364">
    <property type="term" value="P:rRNA processing"/>
    <property type="evidence" value="ECO:0007669"/>
    <property type="project" value="InterPro"/>
</dbReference>
<keyword evidence="3" id="KW-1185">Reference proteome</keyword>
<feature type="compositionally biased region" description="Basic and acidic residues" evidence="1">
    <location>
        <begin position="273"/>
        <end position="284"/>
    </location>
</feature>
<feature type="compositionally biased region" description="Low complexity" evidence="1">
    <location>
        <begin position="157"/>
        <end position="185"/>
    </location>
</feature>
<organism evidence="2 3">
    <name type="scientific">Apodospora peruviana</name>
    <dbReference type="NCBI Taxonomy" id="516989"/>
    <lineage>
        <taxon>Eukaryota</taxon>
        <taxon>Fungi</taxon>
        <taxon>Dikarya</taxon>
        <taxon>Ascomycota</taxon>
        <taxon>Pezizomycotina</taxon>
        <taxon>Sordariomycetes</taxon>
        <taxon>Sordariomycetidae</taxon>
        <taxon>Sordariales</taxon>
        <taxon>Lasiosphaeriaceae</taxon>
        <taxon>Apodospora</taxon>
    </lineage>
</organism>
<dbReference type="Pfam" id="PF08297">
    <property type="entry name" value="U3_snoRNA_assoc"/>
    <property type="match status" value="1"/>
</dbReference>
<evidence type="ECO:0000256" key="1">
    <source>
        <dbReference type="SAM" id="MobiDB-lite"/>
    </source>
</evidence>
<gene>
    <name evidence="2" type="ORF">B0H66DRAFT_198181</name>
</gene>
<dbReference type="InterPro" id="IPR013268">
    <property type="entry name" value="UTP16"/>
</dbReference>
<reference evidence="2" key="2">
    <citation type="submission" date="2023-06" db="EMBL/GenBank/DDBJ databases">
        <authorList>
            <consortium name="Lawrence Berkeley National Laboratory"/>
            <person name="Haridas S."/>
            <person name="Hensen N."/>
            <person name="Bonometti L."/>
            <person name="Westerberg I."/>
            <person name="Brannstrom I.O."/>
            <person name="Guillou S."/>
            <person name="Cros-Aarteil S."/>
            <person name="Calhoun S."/>
            <person name="Kuo A."/>
            <person name="Mondo S."/>
            <person name="Pangilinan J."/>
            <person name="Riley R."/>
            <person name="Labutti K."/>
            <person name="Andreopoulos B."/>
            <person name="Lipzen A."/>
            <person name="Chen C."/>
            <person name="Yanf M."/>
            <person name="Daum C."/>
            <person name="Ng V."/>
            <person name="Clum A."/>
            <person name="Steindorff A."/>
            <person name="Ohm R."/>
            <person name="Martin F."/>
            <person name="Silar P."/>
            <person name="Natvig D."/>
            <person name="Lalanne C."/>
            <person name="Gautier V."/>
            <person name="Ament-Velasquez S.L."/>
            <person name="Kruys A."/>
            <person name="Hutchinson M.I."/>
            <person name="Powell A.J."/>
            <person name="Barry K."/>
            <person name="Miller A.N."/>
            <person name="Grigoriev I.V."/>
            <person name="Debuchy R."/>
            <person name="Gladieux P."/>
            <person name="Thoren M.H."/>
            <person name="Johannesson H."/>
        </authorList>
    </citation>
    <scope>NUCLEOTIDE SEQUENCE</scope>
    <source>
        <strain evidence="2">CBS 118394</strain>
    </source>
</reference>
<protein>
    <submittedName>
        <fullName evidence="2">Uncharacterized protein</fullName>
    </submittedName>
</protein>
<dbReference type="EMBL" id="JAUEDM010000003">
    <property type="protein sequence ID" value="KAK3322309.1"/>
    <property type="molecule type" value="Genomic_DNA"/>
</dbReference>
<name>A0AAE0M8X7_9PEZI</name>
<evidence type="ECO:0000313" key="3">
    <source>
        <dbReference type="Proteomes" id="UP001283341"/>
    </source>
</evidence>
<feature type="compositionally biased region" description="Acidic residues" evidence="1">
    <location>
        <begin position="142"/>
        <end position="156"/>
    </location>
</feature>
<comment type="caution">
    <text evidence="2">The sequence shown here is derived from an EMBL/GenBank/DDBJ whole genome shotgun (WGS) entry which is preliminary data.</text>
</comment>
<reference evidence="2" key="1">
    <citation type="journal article" date="2023" name="Mol. Phylogenet. Evol.">
        <title>Genome-scale phylogeny and comparative genomics of the fungal order Sordariales.</title>
        <authorList>
            <person name="Hensen N."/>
            <person name="Bonometti L."/>
            <person name="Westerberg I."/>
            <person name="Brannstrom I.O."/>
            <person name="Guillou S."/>
            <person name="Cros-Aarteil S."/>
            <person name="Calhoun S."/>
            <person name="Haridas S."/>
            <person name="Kuo A."/>
            <person name="Mondo S."/>
            <person name="Pangilinan J."/>
            <person name="Riley R."/>
            <person name="LaButti K."/>
            <person name="Andreopoulos B."/>
            <person name="Lipzen A."/>
            <person name="Chen C."/>
            <person name="Yan M."/>
            <person name="Daum C."/>
            <person name="Ng V."/>
            <person name="Clum A."/>
            <person name="Steindorff A."/>
            <person name="Ohm R.A."/>
            <person name="Martin F."/>
            <person name="Silar P."/>
            <person name="Natvig D.O."/>
            <person name="Lalanne C."/>
            <person name="Gautier V."/>
            <person name="Ament-Velasquez S.L."/>
            <person name="Kruys A."/>
            <person name="Hutchinson M.I."/>
            <person name="Powell A.J."/>
            <person name="Barry K."/>
            <person name="Miller A.N."/>
            <person name="Grigoriev I.V."/>
            <person name="Debuchy R."/>
            <person name="Gladieux P."/>
            <person name="Hiltunen Thoren M."/>
            <person name="Johannesson H."/>
        </authorList>
    </citation>
    <scope>NUCLEOTIDE SEQUENCE</scope>
    <source>
        <strain evidence="2">CBS 118394</strain>
    </source>
</reference>
<proteinExistence type="predicted"/>
<dbReference type="Proteomes" id="UP001283341">
    <property type="component" value="Unassembled WGS sequence"/>
</dbReference>
<dbReference type="GO" id="GO:0030515">
    <property type="term" value="F:snoRNA binding"/>
    <property type="evidence" value="ECO:0007669"/>
    <property type="project" value="InterPro"/>
</dbReference>
<feature type="compositionally biased region" description="Basic and acidic residues" evidence="1">
    <location>
        <begin position="96"/>
        <end position="141"/>
    </location>
</feature>
<accession>A0AAE0M8X7</accession>
<evidence type="ECO:0000313" key="2">
    <source>
        <dbReference type="EMBL" id="KAK3322309.1"/>
    </source>
</evidence>
<feature type="region of interest" description="Disordered" evidence="1">
    <location>
        <begin position="1"/>
        <end position="287"/>
    </location>
</feature>
<dbReference type="AlphaFoldDB" id="A0AAE0M8X7"/>
<sequence>MAKRKELARSAKAVSKQTEKPIKTTENLSGAESDKAAASEKPILRSQGKLPVRVKDTGSARHRHVSIEIPLTTPSGRSKKATAGEADEEGDVFKTPMERRHITFDDSDHDEFVTPREGPLKDSLESGAGKDEEKPESKEQNDQAEEDEDDSDDEAPEVVSSHAAGAQILQAAQTAAKAVEQQAAAQRRKRQERDTFLKQQAAQKKRTQKPVAEGDDAEAEEPISSAPEKRKREVPKLLPLELLETDDEDDVPQRTSPAASEQPKRRKLATESLVREPKAPRDQKIGSTVFRVVADQGDQKLAPKKKRQAVNLKEQLLRRDRIAQPKRGFFVK</sequence>